<keyword evidence="2" id="KW-1185">Reference proteome</keyword>
<name>A0A4R7JV42_9GAMM</name>
<proteinExistence type="predicted"/>
<dbReference type="OrthoDB" id="7060258at2"/>
<dbReference type="RefSeq" id="WP_133736099.1">
    <property type="nucleotide sequence ID" value="NZ_SOAX01000003.1"/>
</dbReference>
<protein>
    <submittedName>
        <fullName evidence="1">Phage tail-like protein</fullName>
    </submittedName>
</protein>
<dbReference type="AlphaFoldDB" id="A0A4R7JV42"/>
<dbReference type="InterPro" id="IPR006521">
    <property type="entry name" value="Tail_protein_I"/>
</dbReference>
<accession>A0A4R7JV42</accession>
<dbReference type="Proteomes" id="UP000295830">
    <property type="component" value="Unassembled WGS sequence"/>
</dbReference>
<organism evidence="1 2">
    <name type="scientific">Halospina denitrificans</name>
    <dbReference type="NCBI Taxonomy" id="332522"/>
    <lineage>
        <taxon>Bacteria</taxon>
        <taxon>Pseudomonadati</taxon>
        <taxon>Pseudomonadota</taxon>
        <taxon>Gammaproteobacteria</taxon>
        <taxon>Halospina</taxon>
    </lineage>
</organism>
<dbReference type="EMBL" id="SOAX01000003">
    <property type="protein sequence ID" value="TDT41756.1"/>
    <property type="molecule type" value="Genomic_DNA"/>
</dbReference>
<evidence type="ECO:0000313" key="1">
    <source>
        <dbReference type="EMBL" id="TDT41756.1"/>
    </source>
</evidence>
<gene>
    <name evidence="1" type="ORF">DES49_1858</name>
</gene>
<reference evidence="1 2" key="1">
    <citation type="submission" date="2019-03" db="EMBL/GenBank/DDBJ databases">
        <title>Genomic Encyclopedia of Type Strains, Phase IV (KMG-IV): sequencing the most valuable type-strain genomes for metagenomic binning, comparative biology and taxonomic classification.</title>
        <authorList>
            <person name="Goeker M."/>
        </authorList>
    </citation>
    <scope>NUCLEOTIDE SEQUENCE [LARGE SCALE GENOMIC DNA]</scope>
    <source>
        <strain evidence="1 2">DSM 15505</strain>
    </source>
</reference>
<evidence type="ECO:0000313" key="2">
    <source>
        <dbReference type="Proteomes" id="UP000295830"/>
    </source>
</evidence>
<sequence>MRRADLDALLPAVFQDAVADGSPLDAVLETAARLPEPDEALLASMDRLFDPRRTNDDMVAFLAAWVDLDRFLIRRSSDNTGGELLSGSGPLRELCAAAAELSRNRGTRQGLIRFLEVATGQKGFRIEENRDPDGNEKPFHLVVTAPREAEPHAELIHAVVAYEKPAYVTYDPSELRFERGA</sequence>
<comment type="caution">
    <text evidence="1">The sequence shown here is derived from an EMBL/GenBank/DDBJ whole genome shotgun (WGS) entry which is preliminary data.</text>
</comment>
<dbReference type="Pfam" id="PF09684">
    <property type="entry name" value="Tail_P2_I"/>
    <property type="match status" value="1"/>
</dbReference>